<protein>
    <submittedName>
        <fullName evidence="1">Uncharacterized protein</fullName>
    </submittedName>
</protein>
<reference evidence="2" key="1">
    <citation type="submission" date="2014-09" db="EMBL/GenBank/DDBJ databases">
        <authorList>
            <person name="Mudge J."/>
            <person name="Ramaraj T."/>
            <person name="Lindquist I.E."/>
            <person name="Bharti A.K."/>
            <person name="Sundararajan A."/>
            <person name="Cameron C.T."/>
            <person name="Woodward J.E."/>
            <person name="May G.D."/>
            <person name="Brubaker C."/>
            <person name="Broadhvest J."/>
            <person name="Wilkins T.A."/>
        </authorList>
    </citation>
    <scope>NUCLEOTIDE SEQUENCE</scope>
    <source>
        <strain evidence="2">cv. AKA8401</strain>
    </source>
</reference>
<proteinExistence type="predicted"/>
<evidence type="ECO:0000313" key="1">
    <source>
        <dbReference type="EMBL" id="KHG09957.1"/>
    </source>
</evidence>
<gene>
    <name evidence="1" type="ORF">F383_15444</name>
</gene>
<sequence>MRGGKEKGVSYIA</sequence>
<keyword evidence="2" id="KW-1185">Reference proteome</keyword>
<dbReference type="Proteomes" id="UP000032142">
    <property type="component" value="Unassembled WGS sequence"/>
</dbReference>
<evidence type="ECO:0000313" key="2">
    <source>
        <dbReference type="Proteomes" id="UP000032142"/>
    </source>
</evidence>
<dbReference type="EMBL" id="KN392766">
    <property type="protein sequence ID" value="KHG09957.1"/>
    <property type="molecule type" value="Genomic_DNA"/>
</dbReference>
<organism evidence="1 2">
    <name type="scientific">Gossypium arboreum</name>
    <name type="common">Tree cotton</name>
    <name type="synonym">Gossypium nanking</name>
    <dbReference type="NCBI Taxonomy" id="29729"/>
    <lineage>
        <taxon>Eukaryota</taxon>
        <taxon>Viridiplantae</taxon>
        <taxon>Streptophyta</taxon>
        <taxon>Embryophyta</taxon>
        <taxon>Tracheophyta</taxon>
        <taxon>Spermatophyta</taxon>
        <taxon>Magnoliopsida</taxon>
        <taxon>eudicotyledons</taxon>
        <taxon>Gunneridae</taxon>
        <taxon>Pentapetalae</taxon>
        <taxon>rosids</taxon>
        <taxon>malvids</taxon>
        <taxon>Malvales</taxon>
        <taxon>Malvaceae</taxon>
        <taxon>Malvoideae</taxon>
        <taxon>Gossypium</taxon>
    </lineage>
</organism>
<accession>A0A0B0NBA8</accession>
<name>A0A0B0NBA8_GOSAR</name>